<dbReference type="InterPro" id="IPR000524">
    <property type="entry name" value="Tscrpt_reg_HTH_GntR"/>
</dbReference>
<dbReference type="CDD" id="cd07377">
    <property type="entry name" value="WHTH_GntR"/>
    <property type="match status" value="1"/>
</dbReference>
<evidence type="ECO:0000313" key="8">
    <source>
        <dbReference type="Proteomes" id="UP000035444"/>
    </source>
</evidence>
<keyword evidence="2" id="KW-0663">Pyridoxal phosphate</keyword>
<dbReference type="PATRIC" id="fig|1489064.4.peg.3256"/>
<evidence type="ECO:0000256" key="5">
    <source>
        <dbReference type="ARBA" id="ARBA00023163"/>
    </source>
</evidence>
<dbReference type="PANTHER" id="PTHR46577:SF1">
    <property type="entry name" value="HTH-TYPE TRANSCRIPTIONAL REGULATORY PROTEIN GABR"/>
    <property type="match status" value="1"/>
</dbReference>
<dbReference type="RefSeq" id="WP_047763985.1">
    <property type="nucleotide sequence ID" value="NZ_LAQL01000006.1"/>
</dbReference>
<dbReference type="AlphaFoldDB" id="A0A0H2MEW7"/>
<gene>
    <name evidence="7" type="ORF">WH96_09825</name>
</gene>
<evidence type="ECO:0000256" key="3">
    <source>
        <dbReference type="ARBA" id="ARBA00023015"/>
    </source>
</evidence>
<dbReference type="Proteomes" id="UP000035444">
    <property type="component" value="Unassembled WGS sequence"/>
</dbReference>
<dbReference type="InterPro" id="IPR051446">
    <property type="entry name" value="HTH_trans_reg/aminotransferase"/>
</dbReference>
<protein>
    <recommendedName>
        <fullName evidence="6">HTH gntR-type domain-containing protein</fullName>
    </recommendedName>
</protein>
<dbReference type="STRING" id="1489064.WH96_09825"/>
<evidence type="ECO:0000259" key="6">
    <source>
        <dbReference type="PROSITE" id="PS50949"/>
    </source>
</evidence>
<name>A0A0H2MEW7_9PROT</name>
<comment type="caution">
    <text evidence="7">The sequence shown here is derived from an EMBL/GenBank/DDBJ whole genome shotgun (WGS) entry which is preliminary data.</text>
</comment>
<dbReference type="EMBL" id="LAQL01000006">
    <property type="protein sequence ID" value="KLN60771.1"/>
    <property type="molecule type" value="Genomic_DNA"/>
</dbReference>
<dbReference type="Pfam" id="PF00155">
    <property type="entry name" value="Aminotran_1_2"/>
    <property type="match status" value="1"/>
</dbReference>
<dbReference type="GO" id="GO:0003677">
    <property type="term" value="F:DNA binding"/>
    <property type="evidence" value="ECO:0007669"/>
    <property type="project" value="UniProtKB-KW"/>
</dbReference>
<keyword evidence="8" id="KW-1185">Reference proteome</keyword>
<dbReference type="InterPro" id="IPR015424">
    <property type="entry name" value="PyrdxlP-dep_Trfase"/>
</dbReference>
<dbReference type="SUPFAM" id="SSF46785">
    <property type="entry name" value="Winged helix' DNA-binding domain"/>
    <property type="match status" value="1"/>
</dbReference>
<dbReference type="InterPro" id="IPR036390">
    <property type="entry name" value="WH_DNA-bd_sf"/>
</dbReference>
<sequence length="514" mass="57414">MVGKPTNTPLLDVVLDKTSEHSLQQQLFTQLREMVLGGRLQPGERLPSTRALGKELACSRNTVLGAFDQLLAEGYLEGVSGSGTYISKELPDDIGVALARPSAYSQSTPEINPRGLSRRGEQLAIMQKEKRAHKNHTAFSPGMTDVESFPFPLWARSLSRTWRYPKADLLRNPDPCGYIPLRKEIADYLRVARGIKCDWRQVMITSGARQATDFMARILLDSGETAWFEEPGYPGLKGPLHSAGIEMAYVPVDEEGLSVEAGRVMAKNARMAVVSPSHQYPLGVVMSLRRRLELLDWAEENNAWILEDDYESEFRFSGKPISSLQGLEAERRGHLQEASRVVYLGSFSKVLFHVLRLGYLVVPEHLVDAVSSARMLMDERSSLLAQPALADFMAEGHFSSHIRRMRKVYAQRQEMLVQGIERHLSDYLVINPNVAGLHITAYFTDRACRKTTDRKVVAEADKVNISASPLSLFYDDKTSARQGLLMGYGACHQDQIESGCKRLASVFEKLVSKA</sequence>
<feature type="domain" description="HTH gntR-type" evidence="6">
    <location>
        <begin position="21"/>
        <end position="89"/>
    </location>
</feature>
<dbReference type="Gene3D" id="1.10.10.10">
    <property type="entry name" value="Winged helix-like DNA-binding domain superfamily/Winged helix DNA-binding domain"/>
    <property type="match status" value="1"/>
</dbReference>
<dbReference type="InterPro" id="IPR036388">
    <property type="entry name" value="WH-like_DNA-bd_sf"/>
</dbReference>
<dbReference type="GO" id="GO:0003700">
    <property type="term" value="F:DNA-binding transcription factor activity"/>
    <property type="evidence" value="ECO:0007669"/>
    <property type="project" value="InterPro"/>
</dbReference>
<dbReference type="OrthoDB" id="9808770at2"/>
<proteinExistence type="inferred from homology"/>
<reference evidence="7 8" key="1">
    <citation type="submission" date="2015-03" db="EMBL/GenBank/DDBJ databases">
        <title>Genome Sequence of Kiloniella spongiae MEBiC09566, isolated from a marine sponge.</title>
        <authorList>
            <person name="Shao Z."/>
            <person name="Wang L."/>
            <person name="Li X."/>
        </authorList>
    </citation>
    <scope>NUCLEOTIDE SEQUENCE [LARGE SCALE GENOMIC DNA]</scope>
    <source>
        <strain evidence="7 8">MEBiC09566</strain>
    </source>
</reference>
<dbReference type="Pfam" id="PF00392">
    <property type="entry name" value="GntR"/>
    <property type="match status" value="1"/>
</dbReference>
<comment type="similarity">
    <text evidence="1">In the C-terminal section; belongs to the class-I pyridoxal-phosphate-dependent aminotransferase family.</text>
</comment>
<evidence type="ECO:0000256" key="1">
    <source>
        <dbReference type="ARBA" id="ARBA00005384"/>
    </source>
</evidence>
<dbReference type="GO" id="GO:0030170">
    <property type="term" value="F:pyridoxal phosphate binding"/>
    <property type="evidence" value="ECO:0007669"/>
    <property type="project" value="InterPro"/>
</dbReference>
<dbReference type="PANTHER" id="PTHR46577">
    <property type="entry name" value="HTH-TYPE TRANSCRIPTIONAL REGULATORY PROTEIN GABR"/>
    <property type="match status" value="1"/>
</dbReference>
<dbReference type="InterPro" id="IPR015421">
    <property type="entry name" value="PyrdxlP-dep_Trfase_major"/>
</dbReference>
<dbReference type="InterPro" id="IPR004839">
    <property type="entry name" value="Aminotransferase_I/II_large"/>
</dbReference>
<organism evidence="7 8">
    <name type="scientific">Kiloniella spongiae</name>
    <dbReference type="NCBI Taxonomy" id="1489064"/>
    <lineage>
        <taxon>Bacteria</taxon>
        <taxon>Pseudomonadati</taxon>
        <taxon>Pseudomonadota</taxon>
        <taxon>Alphaproteobacteria</taxon>
        <taxon>Rhodospirillales</taxon>
        <taxon>Kiloniellaceae</taxon>
        <taxon>Kiloniella</taxon>
    </lineage>
</organism>
<evidence type="ECO:0000256" key="2">
    <source>
        <dbReference type="ARBA" id="ARBA00022898"/>
    </source>
</evidence>
<keyword evidence="3" id="KW-0805">Transcription regulation</keyword>
<evidence type="ECO:0000313" key="7">
    <source>
        <dbReference type="EMBL" id="KLN60771.1"/>
    </source>
</evidence>
<dbReference type="PROSITE" id="PS50949">
    <property type="entry name" value="HTH_GNTR"/>
    <property type="match status" value="1"/>
</dbReference>
<evidence type="ECO:0000256" key="4">
    <source>
        <dbReference type="ARBA" id="ARBA00023125"/>
    </source>
</evidence>
<accession>A0A0H2MEW7</accession>
<dbReference type="SMART" id="SM00345">
    <property type="entry name" value="HTH_GNTR"/>
    <property type="match status" value="1"/>
</dbReference>
<keyword evidence="4" id="KW-0238">DNA-binding</keyword>
<dbReference type="CDD" id="cd00609">
    <property type="entry name" value="AAT_like"/>
    <property type="match status" value="1"/>
</dbReference>
<keyword evidence="5" id="KW-0804">Transcription</keyword>
<dbReference type="Gene3D" id="3.40.640.10">
    <property type="entry name" value="Type I PLP-dependent aspartate aminotransferase-like (Major domain)"/>
    <property type="match status" value="1"/>
</dbReference>
<dbReference type="SUPFAM" id="SSF53383">
    <property type="entry name" value="PLP-dependent transferases"/>
    <property type="match status" value="1"/>
</dbReference>